<accession>A0A1H9X7P5</accession>
<keyword evidence="5" id="KW-0472">Membrane</keyword>
<dbReference type="STRING" id="1601833.SAMN05518684_12817"/>
<dbReference type="RefSeq" id="WP_093056100.1">
    <property type="nucleotide sequence ID" value="NZ_FOGT01000028.1"/>
</dbReference>
<dbReference type="InterPro" id="IPR005616">
    <property type="entry name" value="CcmH/CycL/Ccl2/NrfF_N"/>
</dbReference>
<evidence type="ECO:0000313" key="9">
    <source>
        <dbReference type="Proteomes" id="UP000198571"/>
    </source>
</evidence>
<dbReference type="EMBL" id="FOGT01000028">
    <property type="protein sequence ID" value="SES42142.1"/>
    <property type="molecule type" value="Genomic_DNA"/>
</dbReference>
<feature type="region of interest" description="Disordered" evidence="6">
    <location>
        <begin position="129"/>
        <end position="148"/>
    </location>
</feature>
<dbReference type="GO" id="GO:0046872">
    <property type="term" value="F:metal ion binding"/>
    <property type="evidence" value="ECO:0007669"/>
    <property type="project" value="UniProtKB-KW"/>
</dbReference>
<dbReference type="OrthoDB" id="121848at2"/>
<evidence type="ECO:0000256" key="5">
    <source>
        <dbReference type="RuleBase" id="RU364112"/>
    </source>
</evidence>
<keyword evidence="4 5" id="KW-0408">Iron</keyword>
<feature type="chain" id="PRO_5039759401" description="Cytochrome c-type biogenesis protein" evidence="5">
    <location>
        <begin position="24"/>
        <end position="162"/>
    </location>
</feature>
<proteinExistence type="inferred from homology"/>
<name>A0A1H9X7P5_9BACI</name>
<dbReference type="Proteomes" id="UP000198571">
    <property type="component" value="Unassembled WGS sequence"/>
</dbReference>
<sequence length="162" mass="18415">MHTLKITAIIYVILAAAFSTAYGQEAYDINSTEVKEIAGYLSMEGHSEHDLATCSTKQRYYEEIAEMLNDGYTKEEILQDYEAMYGEQGFREPNKSGFSILAWTIPILMLGAGSTAFILRIKNQVNNQRREKAPLPAERNAGENTEDEVIRAIIEEEKRKHF</sequence>
<protein>
    <recommendedName>
        <fullName evidence="5">Cytochrome c-type biogenesis protein</fullName>
    </recommendedName>
</protein>
<evidence type="ECO:0000256" key="2">
    <source>
        <dbReference type="ARBA" id="ARBA00022617"/>
    </source>
</evidence>
<evidence type="ECO:0000256" key="1">
    <source>
        <dbReference type="ARBA" id="ARBA00010342"/>
    </source>
</evidence>
<keyword evidence="5" id="KW-0812">Transmembrane</keyword>
<gene>
    <name evidence="8" type="ORF">SAMN05518684_12817</name>
</gene>
<comment type="similarity">
    <text evidence="1 5">Belongs to the CcmH/CycL/Ccl2/NrfF family.</text>
</comment>
<dbReference type="AlphaFoldDB" id="A0A1H9X7P5"/>
<keyword evidence="9" id="KW-1185">Reference proteome</keyword>
<evidence type="ECO:0000256" key="6">
    <source>
        <dbReference type="SAM" id="MobiDB-lite"/>
    </source>
</evidence>
<evidence type="ECO:0000256" key="4">
    <source>
        <dbReference type="ARBA" id="ARBA00023004"/>
    </source>
</evidence>
<reference evidence="9" key="1">
    <citation type="submission" date="2016-10" db="EMBL/GenBank/DDBJ databases">
        <authorList>
            <person name="Varghese N."/>
            <person name="Submissions S."/>
        </authorList>
    </citation>
    <scope>NUCLEOTIDE SEQUENCE [LARGE SCALE GENOMIC DNA]</scope>
    <source>
        <strain evidence="9">S9</strain>
    </source>
</reference>
<keyword evidence="5" id="KW-0732">Signal</keyword>
<keyword evidence="3 5" id="KW-0479">Metal-binding</keyword>
<evidence type="ECO:0000313" key="8">
    <source>
        <dbReference type="EMBL" id="SES42142.1"/>
    </source>
</evidence>
<evidence type="ECO:0000259" key="7">
    <source>
        <dbReference type="Pfam" id="PF03918"/>
    </source>
</evidence>
<dbReference type="InterPro" id="IPR038297">
    <property type="entry name" value="CcmH/CycL/NrfF/Ccl2_sf"/>
</dbReference>
<keyword evidence="5" id="KW-1133">Transmembrane helix</keyword>
<dbReference type="Pfam" id="PF03918">
    <property type="entry name" value="CcmH"/>
    <property type="match status" value="1"/>
</dbReference>
<keyword evidence="2 5" id="KW-0349">Heme</keyword>
<evidence type="ECO:0000256" key="3">
    <source>
        <dbReference type="ARBA" id="ARBA00022723"/>
    </source>
</evidence>
<feature type="domain" description="CcmH/CycL/Ccl2/NrfF N-terminal" evidence="7">
    <location>
        <begin position="62"/>
        <end position="135"/>
    </location>
</feature>
<feature type="signal peptide" evidence="5">
    <location>
        <begin position="1"/>
        <end position="23"/>
    </location>
</feature>
<dbReference type="Gene3D" id="1.10.8.640">
    <property type="entry name" value="Cytochrome C biogenesis protein"/>
    <property type="match status" value="1"/>
</dbReference>
<feature type="transmembrane region" description="Helical" evidence="5">
    <location>
        <begin position="100"/>
        <end position="121"/>
    </location>
</feature>
<organism evidence="8 9">
    <name type="scientific">Salipaludibacillus aurantiacus</name>
    <dbReference type="NCBI Taxonomy" id="1601833"/>
    <lineage>
        <taxon>Bacteria</taxon>
        <taxon>Bacillati</taxon>
        <taxon>Bacillota</taxon>
        <taxon>Bacilli</taxon>
        <taxon>Bacillales</taxon>
        <taxon>Bacillaceae</taxon>
    </lineage>
</organism>
<comment type="function">
    <text evidence="5">Possible subunit of a heme lyase.</text>
</comment>